<keyword evidence="2" id="KW-1185">Reference proteome</keyword>
<evidence type="ECO:0000313" key="1">
    <source>
        <dbReference type="EMBL" id="MBM6913239.1"/>
    </source>
</evidence>
<protein>
    <submittedName>
        <fullName evidence="1">Uncharacterized protein</fullName>
    </submittedName>
</protein>
<sequence length="52" mass="5685">MSTNSSVGNQSKEYIQNAILPYTSHHITADNYKTLQINAARSLKNSTSGKNS</sequence>
<reference evidence="1 2" key="1">
    <citation type="journal article" date="2021" name="Sci. Rep.">
        <title>The distribution of antibiotic resistance genes in chicken gut microbiota commensals.</title>
        <authorList>
            <person name="Juricova H."/>
            <person name="Matiasovicova J."/>
            <person name="Kubasova T."/>
            <person name="Cejkova D."/>
            <person name="Rychlik I."/>
        </authorList>
    </citation>
    <scope>NUCLEOTIDE SEQUENCE [LARGE SCALE GENOMIC DNA]</scope>
    <source>
        <strain evidence="1 2">An537</strain>
    </source>
</reference>
<evidence type="ECO:0000313" key="2">
    <source>
        <dbReference type="Proteomes" id="UP000707138"/>
    </source>
</evidence>
<dbReference type="EMBL" id="JACJLA010000015">
    <property type="protein sequence ID" value="MBM6913239.1"/>
    <property type="molecule type" value="Genomic_DNA"/>
</dbReference>
<accession>A0ABS2GGC7</accession>
<name>A0ABS2GGC7_9FIRM</name>
<dbReference type="Proteomes" id="UP000707138">
    <property type="component" value="Unassembled WGS sequence"/>
</dbReference>
<dbReference type="RefSeq" id="WP_205088197.1">
    <property type="nucleotide sequence ID" value="NZ_JACJLA010000015.1"/>
</dbReference>
<proteinExistence type="predicted"/>
<organism evidence="1 2">
    <name type="scientific">Veillonella magna</name>
    <dbReference type="NCBI Taxonomy" id="464322"/>
    <lineage>
        <taxon>Bacteria</taxon>
        <taxon>Bacillati</taxon>
        <taxon>Bacillota</taxon>
        <taxon>Negativicutes</taxon>
        <taxon>Veillonellales</taxon>
        <taxon>Veillonellaceae</taxon>
        <taxon>Veillonella</taxon>
    </lineage>
</organism>
<comment type="caution">
    <text evidence="1">The sequence shown here is derived from an EMBL/GenBank/DDBJ whole genome shotgun (WGS) entry which is preliminary data.</text>
</comment>
<gene>
    <name evidence="1" type="ORF">H6A01_07890</name>
</gene>